<evidence type="ECO:0000256" key="1">
    <source>
        <dbReference type="ARBA" id="ARBA00004651"/>
    </source>
</evidence>
<dbReference type="RefSeq" id="WP_231950489.1">
    <property type="nucleotide sequence ID" value="NZ_JOEF01000001.1"/>
</dbReference>
<dbReference type="SUPFAM" id="SSF81345">
    <property type="entry name" value="ABC transporter involved in vitamin B12 uptake, BtuC"/>
    <property type="match status" value="1"/>
</dbReference>
<protein>
    <submittedName>
        <fullName evidence="9">Iron complex transport system permease protein</fullName>
    </submittedName>
</protein>
<evidence type="ECO:0000256" key="6">
    <source>
        <dbReference type="ARBA" id="ARBA00022989"/>
    </source>
</evidence>
<accession>A0A1H0AYJ2</accession>
<dbReference type="FunFam" id="1.10.3470.10:FF:000001">
    <property type="entry name" value="Vitamin B12 ABC transporter permease BtuC"/>
    <property type="match status" value="1"/>
</dbReference>
<feature type="transmembrane region" description="Helical" evidence="8">
    <location>
        <begin position="14"/>
        <end position="40"/>
    </location>
</feature>
<dbReference type="InterPro" id="IPR037294">
    <property type="entry name" value="ABC_BtuC-like"/>
</dbReference>
<evidence type="ECO:0000256" key="5">
    <source>
        <dbReference type="ARBA" id="ARBA00022692"/>
    </source>
</evidence>
<keyword evidence="3" id="KW-0813">Transport</keyword>
<keyword evidence="4" id="KW-1003">Cell membrane</keyword>
<dbReference type="CDD" id="cd06550">
    <property type="entry name" value="TM_ABC_iron-siderophores_like"/>
    <property type="match status" value="1"/>
</dbReference>
<dbReference type="STRING" id="211114.SAMN04489726_6360"/>
<evidence type="ECO:0000256" key="3">
    <source>
        <dbReference type="ARBA" id="ARBA00022448"/>
    </source>
</evidence>
<dbReference type="AlphaFoldDB" id="A0A1H0AYJ2"/>
<dbReference type="PANTHER" id="PTHR30472:SF67">
    <property type="entry name" value="PERMEASE OF ABC TRANSPORTER-RELATED"/>
    <property type="match status" value="1"/>
</dbReference>
<feature type="transmembrane region" description="Helical" evidence="8">
    <location>
        <begin position="160"/>
        <end position="186"/>
    </location>
</feature>
<keyword evidence="7 8" id="KW-0472">Membrane</keyword>
<proteinExistence type="inferred from homology"/>
<dbReference type="eggNOG" id="COG0609">
    <property type="taxonomic scope" value="Bacteria"/>
</dbReference>
<feature type="transmembrane region" description="Helical" evidence="8">
    <location>
        <begin position="207"/>
        <end position="227"/>
    </location>
</feature>
<keyword evidence="6 8" id="KW-1133">Transmembrane helix</keyword>
<dbReference type="PANTHER" id="PTHR30472">
    <property type="entry name" value="FERRIC ENTEROBACTIN TRANSPORT SYSTEM PERMEASE PROTEIN"/>
    <property type="match status" value="1"/>
</dbReference>
<evidence type="ECO:0000256" key="7">
    <source>
        <dbReference type="ARBA" id="ARBA00023136"/>
    </source>
</evidence>
<comment type="similarity">
    <text evidence="2">Belongs to the binding-protein-dependent transport system permease family. FecCD subfamily.</text>
</comment>
<keyword evidence="10" id="KW-1185">Reference proteome</keyword>
<dbReference type="GO" id="GO:0033214">
    <property type="term" value="P:siderophore-iron import into cell"/>
    <property type="evidence" value="ECO:0007669"/>
    <property type="project" value="TreeGrafter"/>
</dbReference>
<evidence type="ECO:0000313" key="10">
    <source>
        <dbReference type="Proteomes" id="UP000183376"/>
    </source>
</evidence>
<comment type="subcellular location">
    <subcellularLocation>
        <location evidence="1">Cell membrane</location>
        <topology evidence="1">Multi-pass membrane protein</topology>
    </subcellularLocation>
</comment>
<feature type="transmembrane region" description="Helical" evidence="8">
    <location>
        <begin position="107"/>
        <end position="127"/>
    </location>
</feature>
<dbReference type="Gene3D" id="1.10.3470.10">
    <property type="entry name" value="ABC transporter involved in vitamin B12 uptake, BtuC"/>
    <property type="match status" value="1"/>
</dbReference>
<reference evidence="9 10" key="1">
    <citation type="submission" date="2016-10" db="EMBL/GenBank/DDBJ databases">
        <authorList>
            <person name="de Groot N.N."/>
        </authorList>
    </citation>
    <scope>NUCLEOTIDE SEQUENCE [LARGE SCALE GENOMIC DNA]</scope>
    <source>
        <strain evidence="9 10">DSM 44149</strain>
    </source>
</reference>
<name>A0A1H0AYJ2_ALLAB</name>
<evidence type="ECO:0000313" key="9">
    <source>
        <dbReference type="EMBL" id="SDN38478.1"/>
    </source>
</evidence>
<dbReference type="GO" id="GO:0022857">
    <property type="term" value="F:transmembrane transporter activity"/>
    <property type="evidence" value="ECO:0007669"/>
    <property type="project" value="InterPro"/>
</dbReference>
<dbReference type="Pfam" id="PF01032">
    <property type="entry name" value="FecCD"/>
    <property type="match status" value="1"/>
</dbReference>
<feature type="transmembrane region" description="Helical" evidence="8">
    <location>
        <begin position="134"/>
        <end position="154"/>
    </location>
</feature>
<organism evidence="9 10">
    <name type="scientific">Allokutzneria albata</name>
    <name type="common">Kibdelosporangium albatum</name>
    <dbReference type="NCBI Taxonomy" id="211114"/>
    <lineage>
        <taxon>Bacteria</taxon>
        <taxon>Bacillati</taxon>
        <taxon>Actinomycetota</taxon>
        <taxon>Actinomycetes</taxon>
        <taxon>Pseudonocardiales</taxon>
        <taxon>Pseudonocardiaceae</taxon>
        <taxon>Allokutzneria</taxon>
    </lineage>
</organism>
<evidence type="ECO:0000256" key="4">
    <source>
        <dbReference type="ARBA" id="ARBA00022475"/>
    </source>
</evidence>
<evidence type="ECO:0000256" key="2">
    <source>
        <dbReference type="ARBA" id="ARBA00007935"/>
    </source>
</evidence>
<gene>
    <name evidence="9" type="ORF">SAMN04489726_6360</name>
</gene>
<evidence type="ECO:0000256" key="8">
    <source>
        <dbReference type="SAM" id="Phobius"/>
    </source>
</evidence>
<feature type="transmembrane region" description="Helical" evidence="8">
    <location>
        <begin position="253"/>
        <end position="283"/>
    </location>
</feature>
<dbReference type="GO" id="GO:0005886">
    <property type="term" value="C:plasma membrane"/>
    <property type="evidence" value="ECO:0007669"/>
    <property type="project" value="UniProtKB-SubCell"/>
</dbReference>
<dbReference type="EMBL" id="LT629701">
    <property type="protein sequence ID" value="SDN38478.1"/>
    <property type="molecule type" value="Genomic_DNA"/>
</dbReference>
<feature type="transmembrane region" description="Helical" evidence="8">
    <location>
        <begin position="78"/>
        <end position="95"/>
    </location>
</feature>
<dbReference type="InterPro" id="IPR000522">
    <property type="entry name" value="ABC_transptr_permease_BtuC"/>
</dbReference>
<dbReference type="Proteomes" id="UP000183376">
    <property type="component" value="Chromosome I"/>
</dbReference>
<sequence>MTVLVGVAGKRPPLVFTVLVLAAVVVGVCVLAVSFGSVWLPLGQVWSILAEPVAPWLVDVTWSPVRASIVWDSRLPRVAMAVVVGAALALAGAIAQIVTRNPLADPYLLGVSQGAGLTASLVMVLGVEVLGMVALPPVAFAGALGVLLAVLAISGRSGSVSVLVLAGLAVGQVCSAGMSLVIFLHAKGDQAKQVLFWLAGGMGDARWDALVVPAVVLVLAVLGGIVAGRRINLLHAEDDAATALGVNPRRFRLVMLVGVSLLAGTSVAVAGGIGFVGLVVPHAATFLVGSDARRLLPVSALLGAGFLVGADLLGRVLASPSELPAGVITSAVGGPLFILMLLRTRRRIG</sequence>
<feature type="transmembrane region" description="Helical" evidence="8">
    <location>
        <begin position="323"/>
        <end position="342"/>
    </location>
</feature>
<keyword evidence="5 8" id="KW-0812">Transmembrane</keyword>